<feature type="region of interest" description="Disordered" evidence="1">
    <location>
        <begin position="21"/>
        <end position="73"/>
    </location>
</feature>
<evidence type="ECO:0000313" key="2">
    <source>
        <dbReference type="EMBL" id="EEB08138.1"/>
    </source>
</evidence>
<evidence type="ECO:0000313" key="3">
    <source>
        <dbReference type="JaponicusDB" id="SJAG_03273"/>
    </source>
</evidence>
<keyword evidence="4" id="KW-1185">Reference proteome</keyword>
<evidence type="ECO:0000313" key="4">
    <source>
        <dbReference type="Proteomes" id="UP000001744"/>
    </source>
</evidence>
<dbReference type="PANTHER" id="PTHR28031">
    <property type="entry name" value="PROLINE-RICH PROTEIN HUA1"/>
    <property type="match status" value="1"/>
</dbReference>
<dbReference type="OrthoDB" id="2405700at2759"/>
<dbReference type="GeneID" id="7052441"/>
<dbReference type="RefSeq" id="XP_002174431.1">
    <property type="nucleotide sequence ID" value="XM_002174395.2"/>
</dbReference>
<dbReference type="JaponicusDB" id="SJAG_03273">
    <property type="gene designation" value="hua1"/>
</dbReference>
<accession>B6K3T1</accession>
<dbReference type="eggNOG" id="ENOG502S12N">
    <property type="taxonomic scope" value="Eukaryota"/>
</dbReference>
<organism evidence="2 4">
    <name type="scientific">Schizosaccharomyces japonicus (strain yFS275 / FY16936)</name>
    <name type="common">Fission yeast</name>
    <dbReference type="NCBI Taxonomy" id="402676"/>
    <lineage>
        <taxon>Eukaryota</taxon>
        <taxon>Fungi</taxon>
        <taxon>Dikarya</taxon>
        <taxon>Ascomycota</taxon>
        <taxon>Taphrinomycotina</taxon>
        <taxon>Schizosaccharomycetes</taxon>
        <taxon>Schizosaccharomycetales</taxon>
        <taxon>Schizosaccharomycetaceae</taxon>
        <taxon>Schizosaccharomyces</taxon>
    </lineage>
</organism>
<dbReference type="PANTHER" id="PTHR28031:SF1">
    <property type="entry name" value="PROLINE-RICH PROTEIN HUA1"/>
    <property type="match status" value="1"/>
</dbReference>
<dbReference type="InterPro" id="IPR038910">
    <property type="entry name" value="Hua1-like"/>
</dbReference>
<dbReference type="STRING" id="402676.B6K3T1"/>
<dbReference type="GO" id="GO:0005737">
    <property type="term" value="C:cytoplasm"/>
    <property type="evidence" value="ECO:0000318"/>
    <property type="project" value="GO_Central"/>
</dbReference>
<dbReference type="VEuPathDB" id="FungiDB:SJAG_03273"/>
<dbReference type="HOGENOM" id="CLU_1235676_0_0_1"/>
<protein>
    <submittedName>
        <fullName evidence="2">Fungal protein</fullName>
    </submittedName>
</protein>
<sequence>MVKSPPTEEAPPSYDEVVAAELAELNNRKNQRPAQPSGGGATAASSPTSDVPPRLPHRPTAAPGYSPASPYTPPQPYQAGGAAYPGYGAQSAAYGVYTPTYPAGYNAGQPSYVGVYPSAIPGQSAGTRGAPFAYPPGYVCYKCHNTGVKSNGHPCGMCARMFARSLPVVNGRPPPGALVVQPGDPRIPGKVCGNCKGRGYVDYFLFTDTCPICRGIGKVQ</sequence>
<evidence type="ECO:0000256" key="1">
    <source>
        <dbReference type="SAM" id="MobiDB-lite"/>
    </source>
</evidence>
<proteinExistence type="predicted"/>
<dbReference type="OMA" id="GMVHFLF"/>
<dbReference type="AlphaFoldDB" id="B6K3T1"/>
<reference evidence="2 4" key="1">
    <citation type="journal article" date="2011" name="Science">
        <title>Comparative functional genomics of the fission yeasts.</title>
        <authorList>
            <person name="Rhind N."/>
            <person name="Chen Z."/>
            <person name="Yassour M."/>
            <person name="Thompson D.A."/>
            <person name="Haas B.J."/>
            <person name="Habib N."/>
            <person name="Wapinski I."/>
            <person name="Roy S."/>
            <person name="Lin M.F."/>
            <person name="Heiman D.I."/>
            <person name="Young S.K."/>
            <person name="Furuya K."/>
            <person name="Guo Y."/>
            <person name="Pidoux A."/>
            <person name="Chen H.M."/>
            <person name="Robbertse B."/>
            <person name="Goldberg J.M."/>
            <person name="Aoki K."/>
            <person name="Bayne E.H."/>
            <person name="Berlin A.M."/>
            <person name="Desjardins C.A."/>
            <person name="Dobbs E."/>
            <person name="Dukaj L."/>
            <person name="Fan L."/>
            <person name="FitzGerald M.G."/>
            <person name="French C."/>
            <person name="Gujja S."/>
            <person name="Hansen K."/>
            <person name="Keifenheim D."/>
            <person name="Levin J.Z."/>
            <person name="Mosher R.A."/>
            <person name="Mueller C.A."/>
            <person name="Pfiffner J."/>
            <person name="Priest M."/>
            <person name="Russ C."/>
            <person name="Smialowska A."/>
            <person name="Swoboda P."/>
            <person name="Sykes S.M."/>
            <person name="Vaughn M."/>
            <person name="Vengrova S."/>
            <person name="Yoder R."/>
            <person name="Zeng Q."/>
            <person name="Allshire R."/>
            <person name="Baulcombe D."/>
            <person name="Birren B.W."/>
            <person name="Brown W."/>
            <person name="Ekwall K."/>
            <person name="Kellis M."/>
            <person name="Leatherwood J."/>
            <person name="Levin H."/>
            <person name="Margalit H."/>
            <person name="Martienssen R."/>
            <person name="Nieduszynski C.A."/>
            <person name="Spatafora J.W."/>
            <person name="Friedman N."/>
            <person name="Dalgaard J.Z."/>
            <person name="Baumann P."/>
            <person name="Niki H."/>
            <person name="Regev A."/>
            <person name="Nusbaum C."/>
        </authorList>
    </citation>
    <scope>NUCLEOTIDE SEQUENCE [LARGE SCALE GENOMIC DNA]</scope>
    <source>
        <strain evidence="4">yFS275 / FY16936</strain>
    </source>
</reference>
<dbReference type="Proteomes" id="UP000001744">
    <property type="component" value="Unassembled WGS sequence"/>
</dbReference>
<gene>
    <name evidence="3" type="primary">hua1</name>
    <name evidence="2" type="ORF">SJAG_03273</name>
</gene>
<name>B6K3T1_SCHJY</name>
<dbReference type="EMBL" id="KE651167">
    <property type="protein sequence ID" value="EEB08138.1"/>
    <property type="molecule type" value="Genomic_DNA"/>
</dbReference>